<evidence type="ECO:0000313" key="3">
    <source>
        <dbReference type="EMBL" id="KAF8902287.1"/>
    </source>
</evidence>
<feature type="domain" description="DUF6533" evidence="2">
    <location>
        <begin position="27"/>
        <end position="68"/>
    </location>
</feature>
<dbReference type="Proteomes" id="UP000724874">
    <property type="component" value="Unassembled WGS sequence"/>
</dbReference>
<organism evidence="3 4">
    <name type="scientific">Gymnopilus junonius</name>
    <name type="common">Spectacular rustgill mushroom</name>
    <name type="synonym">Gymnopilus spectabilis subsp. junonius</name>
    <dbReference type="NCBI Taxonomy" id="109634"/>
    <lineage>
        <taxon>Eukaryota</taxon>
        <taxon>Fungi</taxon>
        <taxon>Dikarya</taxon>
        <taxon>Basidiomycota</taxon>
        <taxon>Agaricomycotina</taxon>
        <taxon>Agaricomycetes</taxon>
        <taxon>Agaricomycetidae</taxon>
        <taxon>Agaricales</taxon>
        <taxon>Agaricineae</taxon>
        <taxon>Hymenogastraceae</taxon>
        <taxon>Gymnopilus</taxon>
    </lineage>
</organism>
<feature type="transmembrane region" description="Helical" evidence="1">
    <location>
        <begin position="58"/>
        <end position="79"/>
    </location>
</feature>
<feature type="transmembrane region" description="Helical" evidence="1">
    <location>
        <begin position="123"/>
        <end position="147"/>
    </location>
</feature>
<keyword evidence="1" id="KW-0472">Membrane</keyword>
<reference evidence="3" key="1">
    <citation type="submission" date="2020-11" db="EMBL/GenBank/DDBJ databases">
        <authorList>
            <consortium name="DOE Joint Genome Institute"/>
            <person name="Ahrendt S."/>
            <person name="Riley R."/>
            <person name="Andreopoulos W."/>
            <person name="LaButti K."/>
            <person name="Pangilinan J."/>
            <person name="Ruiz-duenas F.J."/>
            <person name="Barrasa J.M."/>
            <person name="Sanchez-Garcia M."/>
            <person name="Camarero S."/>
            <person name="Miyauchi S."/>
            <person name="Serrano A."/>
            <person name="Linde D."/>
            <person name="Babiker R."/>
            <person name="Drula E."/>
            <person name="Ayuso-Fernandez I."/>
            <person name="Pacheco R."/>
            <person name="Padilla G."/>
            <person name="Ferreira P."/>
            <person name="Barriuso J."/>
            <person name="Kellner H."/>
            <person name="Castanera R."/>
            <person name="Alfaro M."/>
            <person name="Ramirez L."/>
            <person name="Pisabarro A.G."/>
            <person name="Kuo A."/>
            <person name="Tritt A."/>
            <person name="Lipzen A."/>
            <person name="He G."/>
            <person name="Yan M."/>
            <person name="Ng V."/>
            <person name="Cullen D."/>
            <person name="Martin F."/>
            <person name="Rosso M.-N."/>
            <person name="Henrissat B."/>
            <person name="Hibbett D."/>
            <person name="Martinez A.T."/>
            <person name="Grigoriev I.V."/>
        </authorList>
    </citation>
    <scope>NUCLEOTIDE SEQUENCE</scope>
    <source>
        <strain evidence="3">AH 44721</strain>
    </source>
</reference>
<sequence length="299" mass="34440">MQHSFPNSYEEIIKQLNQVETARNARLASLAIVFYDYLITFDREVDLIWKSEWYFPKVIFLMNRYYAIASAIFSYYIFFGSQLSSKLCLHYYLWEGWTGLIACMLAETILQMRIYGLYRQDKFIVRLMVFLFIACSTAAAITMGISLRGVKTFPIDIPNGQFCFGIALPHLFAFWIPVLSFEIFLCSLALLHGYEYYRSENRSLLSFGTFYQNRLSDIIVRDSIIYFFTIGAVYLTCLIVWIINQNALVEAPAGFSIALSSVLGSRLILNLREAHVQHPTRFSSTVGTSIIVIDTPYSE</sequence>
<feature type="transmembrane region" description="Helical" evidence="1">
    <location>
        <begin position="249"/>
        <end position="269"/>
    </location>
</feature>
<evidence type="ECO:0000256" key="1">
    <source>
        <dbReference type="SAM" id="Phobius"/>
    </source>
</evidence>
<proteinExistence type="predicted"/>
<feature type="transmembrane region" description="Helical" evidence="1">
    <location>
        <begin position="224"/>
        <end position="243"/>
    </location>
</feature>
<keyword evidence="4" id="KW-1185">Reference proteome</keyword>
<accession>A0A9P5NPP0</accession>
<keyword evidence="1" id="KW-1133">Transmembrane helix</keyword>
<feature type="transmembrane region" description="Helical" evidence="1">
    <location>
        <begin position="91"/>
        <end position="111"/>
    </location>
</feature>
<comment type="caution">
    <text evidence="3">The sequence shown here is derived from an EMBL/GenBank/DDBJ whole genome shotgun (WGS) entry which is preliminary data.</text>
</comment>
<evidence type="ECO:0000259" key="2">
    <source>
        <dbReference type="Pfam" id="PF20151"/>
    </source>
</evidence>
<dbReference type="AlphaFoldDB" id="A0A9P5NPP0"/>
<dbReference type="Pfam" id="PF20151">
    <property type="entry name" value="DUF6533"/>
    <property type="match status" value="1"/>
</dbReference>
<name>A0A9P5NPP0_GYMJU</name>
<dbReference type="OrthoDB" id="3349377at2759"/>
<keyword evidence="1" id="KW-0812">Transmembrane</keyword>
<feature type="transmembrane region" description="Helical" evidence="1">
    <location>
        <begin position="167"/>
        <end position="191"/>
    </location>
</feature>
<gene>
    <name evidence="3" type="ORF">CPB84DRAFT_1776394</name>
</gene>
<evidence type="ECO:0000313" key="4">
    <source>
        <dbReference type="Proteomes" id="UP000724874"/>
    </source>
</evidence>
<dbReference type="InterPro" id="IPR045340">
    <property type="entry name" value="DUF6533"/>
</dbReference>
<protein>
    <recommendedName>
        <fullName evidence="2">DUF6533 domain-containing protein</fullName>
    </recommendedName>
</protein>
<dbReference type="EMBL" id="JADNYJ010000037">
    <property type="protein sequence ID" value="KAF8902287.1"/>
    <property type="molecule type" value="Genomic_DNA"/>
</dbReference>